<evidence type="ECO:0000313" key="2">
    <source>
        <dbReference type="Proteomes" id="UP001154860"/>
    </source>
</evidence>
<gene>
    <name evidence="1" type="ORF">JWR99_10665</name>
</gene>
<dbReference type="InterPro" id="IPR043773">
    <property type="entry name" value="JetA"/>
</dbReference>
<name>A0A9X1C4U2_9PSED</name>
<dbReference type="EMBL" id="JAFHKJ010000042">
    <property type="protein sequence ID" value="MBN2976401.1"/>
    <property type="molecule type" value="Genomic_DNA"/>
</dbReference>
<dbReference type="Proteomes" id="UP001154860">
    <property type="component" value="Unassembled WGS sequence"/>
</dbReference>
<dbReference type="RefSeq" id="WP_205490329.1">
    <property type="nucleotide sequence ID" value="NZ_JAFHKI010000067.1"/>
</dbReference>
<proteinExistence type="predicted"/>
<organism evidence="1 2">
    <name type="scientific">Pseudomonas lactucae</name>
    <dbReference type="NCBI Taxonomy" id="2813360"/>
    <lineage>
        <taxon>Bacteria</taxon>
        <taxon>Pseudomonadati</taxon>
        <taxon>Pseudomonadota</taxon>
        <taxon>Gammaproteobacteria</taxon>
        <taxon>Pseudomonadales</taxon>
        <taxon>Pseudomonadaceae</taxon>
        <taxon>Pseudomonas</taxon>
    </lineage>
</organism>
<reference evidence="1 2" key="1">
    <citation type="journal article" date="2021" name="Int. J. Syst. Evol. Microbiol.">
        <title>Pseudomonas lactucae sp. nov., a pathogen causing bacterial rot of lettuce in Japan.</title>
        <authorList>
            <person name="Sawada H."/>
            <person name="Fujikawa T."/>
            <person name="Satou M."/>
        </authorList>
    </citation>
    <scope>NUCLEOTIDE SEQUENCE [LARGE SCALE GENOMIC DNA]</scope>
    <source>
        <strain evidence="1 2">MAFF 301381</strain>
    </source>
</reference>
<dbReference type="Pfam" id="PF18982">
    <property type="entry name" value="JetA"/>
    <property type="match status" value="1"/>
</dbReference>
<sequence length="472" mass="54299">MEIRTPPLFERIPEDIFRPLAATNNRRYWELLSRLMDEMWGEGGRSPGEEAPKPIVIRTIESLLIADDPWGEELGSSLNIRAHNAFKVLSTSGWLSERRRGVIEHITVRPIIARLYSLLSDFAYHQPEFLGGQVQSICVNLREVSTGKAPQLYTIAAKHAKQCLAHIANTGCRIQDVMDELVTKQSTKEFTQGFFEQYIDKVFIADYSDMRTNNHPLQFRSEVIRFTLQFQHDKDFRDSLIGWYAQKMTGDDFLRAEALYERDTRQLLRLREVEEHLRRLDEEIRIAYQRALALFEYKLRSPGNFDQLIQQAIRGTLDLTEGHSALPAASGFYHASGVGLAKPRAATREMRATPVERKQPSVEQLAMEALRQQMNAARNITAIKLAQYAARHLKRKQAIVSDELTIESITDLCCYQKLLLIASREKCPPDKQSDDPHLQMVRGMHVSFVDNAVTRNEYMEHQQFVIRARSVK</sequence>
<evidence type="ECO:0000313" key="1">
    <source>
        <dbReference type="EMBL" id="MBN2976401.1"/>
    </source>
</evidence>
<reference evidence="1 2" key="2">
    <citation type="journal article" date="2023" name="Plant Pathol.">
        <title>Dismantling and reorganizing Pseudomonas marginalis sensu#lato.</title>
        <authorList>
            <person name="Sawada H."/>
            <person name="Fujikawa T."/>
            <person name="Satou M."/>
        </authorList>
    </citation>
    <scope>NUCLEOTIDE SEQUENCE [LARGE SCALE GENOMIC DNA]</scope>
    <source>
        <strain evidence="1 2">MAFF 301381</strain>
    </source>
</reference>
<accession>A0A9X1C4U2</accession>
<comment type="caution">
    <text evidence="1">The sequence shown here is derived from an EMBL/GenBank/DDBJ whole genome shotgun (WGS) entry which is preliminary data.</text>
</comment>
<protein>
    <submittedName>
        <fullName evidence="1">Uncharacterized protein</fullName>
    </submittedName>
</protein>
<keyword evidence="2" id="KW-1185">Reference proteome</keyword>
<dbReference type="AlphaFoldDB" id="A0A9X1C4U2"/>